<accession>A0A7M1RTT9</accession>
<protein>
    <recommendedName>
        <fullName evidence="1">DUF7841 domain-containing protein</fullName>
    </recommendedName>
</protein>
<keyword evidence="3" id="KW-1185">Reference proteome</keyword>
<feature type="domain" description="DUF7841" evidence="1">
    <location>
        <begin position="5"/>
        <end position="125"/>
    </location>
</feature>
<reference evidence="2 3" key="1">
    <citation type="submission" date="2020-07" db="EMBL/GenBank/DDBJ databases">
        <title>Taxonomic proposal: Crassvirales, a new order of highly abundant and diverse bacterial viruses.</title>
        <authorList>
            <person name="Shkoporov A.N."/>
            <person name="Stockdale S.R."/>
            <person name="Guerin E."/>
            <person name="Ross R.P."/>
            <person name="Hill C."/>
        </authorList>
    </citation>
    <scope>NUCLEOTIDE SEQUENCE [LARGE SCALE GENOMIC DNA]</scope>
</reference>
<dbReference type="KEGG" id="vg:65132038"/>
<proteinExistence type="predicted"/>
<evidence type="ECO:0000313" key="2">
    <source>
        <dbReference type="EMBL" id="QOR57867.1"/>
    </source>
</evidence>
<evidence type="ECO:0000313" key="3">
    <source>
        <dbReference type="Proteomes" id="UP000593824"/>
    </source>
</evidence>
<dbReference type="GeneID" id="65132038"/>
<sequence>MTTTRSFKKYYSLYGPHFTKSLCDYAVNMMENESGKITPFTKQEIELMLKNTNIKLEYNKLCDYIYVANMCKADFLGTAVPNDEQHLCMYIKNVIDDPDGYDGQVFYRWLSDMEHTDTPIDWSEFI</sequence>
<name>A0A7M1RTT9_9CAUD</name>
<dbReference type="Pfam" id="PF25223">
    <property type="entry name" value="DUF7841"/>
    <property type="match status" value="1"/>
</dbReference>
<dbReference type="EMBL" id="MT774411">
    <property type="protein sequence ID" value="QOR57867.1"/>
    <property type="molecule type" value="Genomic_DNA"/>
</dbReference>
<evidence type="ECO:0000259" key="1">
    <source>
        <dbReference type="Pfam" id="PF25223"/>
    </source>
</evidence>
<dbReference type="InterPro" id="IPR057163">
    <property type="entry name" value="DUF7841"/>
</dbReference>
<dbReference type="Proteomes" id="UP000593824">
    <property type="component" value="Segment"/>
</dbReference>
<dbReference type="RefSeq" id="YP_010113507.1">
    <property type="nucleotide sequence ID" value="NC_055904.1"/>
</dbReference>
<organism evidence="2 3">
    <name type="scientific">uncultured phage cr273_1</name>
    <dbReference type="NCBI Taxonomy" id="2772095"/>
    <lineage>
        <taxon>Viruses</taxon>
        <taxon>Duplodnaviria</taxon>
        <taxon>Heunggongvirae</taxon>
        <taxon>Uroviricota</taxon>
        <taxon>Caudoviricetes</taxon>
        <taxon>Crassvirales</taxon>
        <taxon>Suoliviridae</taxon>
        <taxon>Oafivirinae</taxon>
        <taxon>Buhlduvirus</taxon>
        <taxon>Buhlduvirus animalis</taxon>
    </lineage>
</organism>